<comment type="caution">
    <text evidence="2">The sequence shown here is derived from an EMBL/GenBank/DDBJ whole genome shotgun (WGS) entry which is preliminary data.</text>
</comment>
<evidence type="ECO:0000313" key="3">
    <source>
        <dbReference type="Proteomes" id="UP000076442"/>
    </source>
</evidence>
<evidence type="ECO:0000256" key="1">
    <source>
        <dbReference type="SAM" id="Phobius"/>
    </source>
</evidence>
<evidence type="ECO:0000313" key="2">
    <source>
        <dbReference type="EMBL" id="KZD89312.1"/>
    </source>
</evidence>
<keyword evidence="1" id="KW-0812">Transmembrane</keyword>
<protein>
    <submittedName>
        <fullName evidence="2">Uncharacterized protein</fullName>
    </submittedName>
</protein>
<dbReference type="Proteomes" id="UP000076442">
    <property type="component" value="Unassembled WGS sequence"/>
</dbReference>
<accession>A0AAP1E250</accession>
<gene>
    <name evidence="2" type="ORF">B4122_3698</name>
</gene>
<dbReference type="EMBL" id="LJZV01000024">
    <property type="protein sequence ID" value="KZD89312.1"/>
    <property type="molecule type" value="Genomic_DNA"/>
</dbReference>
<feature type="transmembrane region" description="Helical" evidence="1">
    <location>
        <begin position="12"/>
        <end position="29"/>
    </location>
</feature>
<name>A0AAP1E250_BACIU</name>
<dbReference type="AlphaFoldDB" id="A0AAP1E250"/>
<sequence length="49" mass="5633">MLLRSELPLASLQSLILLIIFLVTIVGLLKNPTDRNNIEDNLKDFYYVV</sequence>
<proteinExistence type="predicted"/>
<organism evidence="2 3">
    <name type="scientific">Bacillus subtilis</name>
    <dbReference type="NCBI Taxonomy" id="1423"/>
    <lineage>
        <taxon>Bacteria</taxon>
        <taxon>Bacillati</taxon>
        <taxon>Bacillota</taxon>
        <taxon>Bacilli</taxon>
        <taxon>Bacillales</taxon>
        <taxon>Bacillaceae</taxon>
        <taxon>Bacillus</taxon>
    </lineage>
</organism>
<keyword evidence="1" id="KW-0472">Membrane</keyword>
<reference evidence="2 3" key="1">
    <citation type="submission" date="2015-09" db="EMBL/GenBank/DDBJ databases">
        <title>Spore heat resistance.</title>
        <authorList>
            <person name="Boekhorst J."/>
            <person name="Berendsen E.M."/>
            <person name="Wells-Bennik M.H."/>
            <person name="Kuipers O.P."/>
        </authorList>
    </citation>
    <scope>NUCLEOTIDE SEQUENCE [LARGE SCALE GENOMIC DNA]</scope>
    <source>
        <strain evidence="2 3">B4122</strain>
    </source>
</reference>
<keyword evidence="1" id="KW-1133">Transmembrane helix</keyword>